<reference evidence="1 2" key="1">
    <citation type="journal article" date="2019" name="Philos. Trans. R. Soc. Lond., B, Biol. Sci.">
        <title>Ant behaviour and brain gene expression of defending hosts depend on the ecological success of the intruding social parasite.</title>
        <authorList>
            <person name="Kaur R."/>
            <person name="Stoldt M."/>
            <person name="Jongepier E."/>
            <person name="Feldmeyer B."/>
            <person name="Menzel F."/>
            <person name="Bornberg-Bauer E."/>
            <person name="Foitzik S."/>
        </authorList>
    </citation>
    <scope>NUCLEOTIDE SEQUENCE [LARGE SCALE GENOMIC DNA]</scope>
    <source>
        <tissue evidence="1">Whole body</tissue>
    </source>
</reference>
<sequence>MEHRQTVFFVRIGEPFIFMWEIQGYSGHLLHCGSPAGPLGALLVVRSQMASTCCRAQGAAFPVTWIARRMWI</sequence>
<dbReference type="AlphaFoldDB" id="A0A4S2JE32"/>
<evidence type="ECO:0000313" key="2">
    <source>
        <dbReference type="Proteomes" id="UP000310200"/>
    </source>
</evidence>
<evidence type="ECO:0000313" key="1">
    <source>
        <dbReference type="EMBL" id="TGZ32138.1"/>
    </source>
</evidence>
<accession>A0A4S2JE32</accession>
<comment type="caution">
    <text evidence="1">The sequence shown here is derived from an EMBL/GenBank/DDBJ whole genome shotgun (WGS) entry which is preliminary data.</text>
</comment>
<keyword evidence="2" id="KW-1185">Reference proteome</keyword>
<gene>
    <name evidence="1" type="ORF">DBV15_01014</name>
</gene>
<dbReference type="EMBL" id="QBLH01003951">
    <property type="protein sequence ID" value="TGZ32138.1"/>
    <property type="molecule type" value="Genomic_DNA"/>
</dbReference>
<name>A0A4S2JE32_9HYME</name>
<organism evidence="1 2">
    <name type="scientific">Temnothorax longispinosus</name>
    <dbReference type="NCBI Taxonomy" id="300112"/>
    <lineage>
        <taxon>Eukaryota</taxon>
        <taxon>Metazoa</taxon>
        <taxon>Ecdysozoa</taxon>
        <taxon>Arthropoda</taxon>
        <taxon>Hexapoda</taxon>
        <taxon>Insecta</taxon>
        <taxon>Pterygota</taxon>
        <taxon>Neoptera</taxon>
        <taxon>Endopterygota</taxon>
        <taxon>Hymenoptera</taxon>
        <taxon>Apocrita</taxon>
        <taxon>Aculeata</taxon>
        <taxon>Formicoidea</taxon>
        <taxon>Formicidae</taxon>
        <taxon>Myrmicinae</taxon>
        <taxon>Temnothorax</taxon>
    </lineage>
</organism>
<protein>
    <submittedName>
        <fullName evidence="1">Uncharacterized protein</fullName>
    </submittedName>
</protein>
<dbReference type="Proteomes" id="UP000310200">
    <property type="component" value="Unassembled WGS sequence"/>
</dbReference>
<proteinExistence type="predicted"/>